<organism evidence="9 10">
    <name type="scientific">Trifolium pratense</name>
    <name type="common">Red clover</name>
    <dbReference type="NCBI Taxonomy" id="57577"/>
    <lineage>
        <taxon>Eukaryota</taxon>
        <taxon>Viridiplantae</taxon>
        <taxon>Streptophyta</taxon>
        <taxon>Embryophyta</taxon>
        <taxon>Tracheophyta</taxon>
        <taxon>Spermatophyta</taxon>
        <taxon>Magnoliopsida</taxon>
        <taxon>eudicotyledons</taxon>
        <taxon>Gunneridae</taxon>
        <taxon>Pentapetalae</taxon>
        <taxon>rosids</taxon>
        <taxon>fabids</taxon>
        <taxon>Fabales</taxon>
        <taxon>Fabaceae</taxon>
        <taxon>Papilionoideae</taxon>
        <taxon>50 kb inversion clade</taxon>
        <taxon>NPAAA clade</taxon>
        <taxon>Hologalegina</taxon>
        <taxon>IRL clade</taxon>
        <taxon>Trifolieae</taxon>
        <taxon>Trifolium</taxon>
    </lineage>
</organism>
<evidence type="ECO:0000256" key="7">
    <source>
        <dbReference type="ARBA" id="ARBA00047899"/>
    </source>
</evidence>
<keyword evidence="2" id="KW-0723">Serine/threonine-protein kinase</keyword>
<comment type="caution">
    <text evidence="9">The sequence shown here is derived from an EMBL/GenBank/DDBJ whole genome shotgun (WGS) entry which is preliminary data.</text>
</comment>
<evidence type="ECO:0000256" key="4">
    <source>
        <dbReference type="ARBA" id="ARBA00022741"/>
    </source>
</evidence>
<dbReference type="EC" id="2.7.11.1" evidence="1"/>
<reference evidence="9 10" key="1">
    <citation type="journal article" date="2014" name="Am. J. Bot.">
        <title>Genome assembly and annotation for red clover (Trifolium pratense; Fabaceae).</title>
        <authorList>
            <person name="Istvanek J."/>
            <person name="Jaros M."/>
            <person name="Krenek A."/>
            <person name="Repkova J."/>
        </authorList>
    </citation>
    <scope>NUCLEOTIDE SEQUENCE [LARGE SCALE GENOMIC DNA]</scope>
    <source>
        <strain evidence="10">cv. Tatra</strain>
        <tissue evidence="9">Young leaves</tissue>
    </source>
</reference>
<keyword evidence="4" id="KW-0547">Nucleotide-binding</keyword>
<protein>
    <recommendedName>
        <fullName evidence="1">non-specific serine/threonine protein kinase</fullName>
        <ecNumber evidence="1">2.7.11.1</ecNumber>
    </recommendedName>
</protein>
<evidence type="ECO:0000313" key="9">
    <source>
        <dbReference type="EMBL" id="PNX58788.1"/>
    </source>
</evidence>
<evidence type="ECO:0000313" key="10">
    <source>
        <dbReference type="Proteomes" id="UP000236291"/>
    </source>
</evidence>
<gene>
    <name evidence="9" type="ORF">L195_g059363</name>
</gene>
<comment type="catalytic activity">
    <reaction evidence="8">
        <text>L-seryl-[protein] + ATP = O-phospho-L-seryl-[protein] + ADP + H(+)</text>
        <dbReference type="Rhea" id="RHEA:17989"/>
        <dbReference type="Rhea" id="RHEA-COMP:9863"/>
        <dbReference type="Rhea" id="RHEA-COMP:11604"/>
        <dbReference type="ChEBI" id="CHEBI:15378"/>
        <dbReference type="ChEBI" id="CHEBI:29999"/>
        <dbReference type="ChEBI" id="CHEBI:30616"/>
        <dbReference type="ChEBI" id="CHEBI:83421"/>
        <dbReference type="ChEBI" id="CHEBI:456216"/>
        <dbReference type="EC" id="2.7.11.1"/>
    </reaction>
</comment>
<name>A0A2K3JXQ6_TRIPR</name>
<comment type="catalytic activity">
    <reaction evidence="7">
        <text>L-threonyl-[protein] + ATP = O-phospho-L-threonyl-[protein] + ADP + H(+)</text>
        <dbReference type="Rhea" id="RHEA:46608"/>
        <dbReference type="Rhea" id="RHEA-COMP:11060"/>
        <dbReference type="Rhea" id="RHEA-COMP:11605"/>
        <dbReference type="ChEBI" id="CHEBI:15378"/>
        <dbReference type="ChEBI" id="CHEBI:30013"/>
        <dbReference type="ChEBI" id="CHEBI:30616"/>
        <dbReference type="ChEBI" id="CHEBI:61977"/>
        <dbReference type="ChEBI" id="CHEBI:456216"/>
        <dbReference type="EC" id="2.7.11.1"/>
    </reaction>
</comment>
<dbReference type="PANTHER" id="PTHR45637">
    <property type="entry name" value="FLIPPASE KINASE 1-RELATED"/>
    <property type="match status" value="1"/>
</dbReference>
<dbReference type="EMBL" id="ASHM01129207">
    <property type="protein sequence ID" value="PNX58788.1"/>
    <property type="molecule type" value="Genomic_DNA"/>
</dbReference>
<evidence type="ECO:0000256" key="2">
    <source>
        <dbReference type="ARBA" id="ARBA00022527"/>
    </source>
</evidence>
<dbReference type="GO" id="GO:0004674">
    <property type="term" value="F:protein serine/threonine kinase activity"/>
    <property type="evidence" value="ECO:0007669"/>
    <property type="project" value="UniProtKB-KW"/>
</dbReference>
<keyword evidence="5 9" id="KW-0418">Kinase</keyword>
<dbReference type="Proteomes" id="UP000236291">
    <property type="component" value="Unassembled WGS sequence"/>
</dbReference>
<dbReference type="AlphaFoldDB" id="A0A2K3JXQ6"/>
<keyword evidence="6" id="KW-0067">ATP-binding</keyword>
<sequence length="92" mass="10971">MWQKFSLLWSTCTRQCSGLVDVRDILIRTLVWSNTIQRGLLVKEAQRRLAYRREATEIKQYPFFHNVNWTLIRFVNPPEAPRQTMKSALLCM</sequence>
<evidence type="ECO:0000256" key="1">
    <source>
        <dbReference type="ARBA" id="ARBA00012513"/>
    </source>
</evidence>
<evidence type="ECO:0000256" key="8">
    <source>
        <dbReference type="ARBA" id="ARBA00048679"/>
    </source>
</evidence>
<evidence type="ECO:0000256" key="3">
    <source>
        <dbReference type="ARBA" id="ARBA00022679"/>
    </source>
</evidence>
<reference evidence="9 10" key="2">
    <citation type="journal article" date="2017" name="Front. Plant Sci.">
        <title>Gene Classification and Mining of Molecular Markers Useful in Red Clover (Trifolium pratense) Breeding.</title>
        <authorList>
            <person name="Istvanek J."/>
            <person name="Dluhosova J."/>
            <person name="Dluhos P."/>
            <person name="Patkova L."/>
            <person name="Nedelnik J."/>
            <person name="Repkova J."/>
        </authorList>
    </citation>
    <scope>NUCLEOTIDE SEQUENCE [LARGE SCALE GENOMIC DNA]</scope>
    <source>
        <strain evidence="10">cv. Tatra</strain>
        <tissue evidence="9">Young leaves</tissue>
    </source>
</reference>
<keyword evidence="3" id="KW-0808">Transferase</keyword>
<accession>A0A2K3JXQ6</accession>
<dbReference type="ExpressionAtlas" id="A0A2K3JXQ6">
    <property type="expression patterns" value="baseline"/>
</dbReference>
<proteinExistence type="predicted"/>
<evidence type="ECO:0000256" key="5">
    <source>
        <dbReference type="ARBA" id="ARBA00022777"/>
    </source>
</evidence>
<dbReference type="GO" id="GO:0005524">
    <property type="term" value="F:ATP binding"/>
    <property type="evidence" value="ECO:0007669"/>
    <property type="project" value="UniProtKB-KW"/>
</dbReference>
<evidence type="ECO:0000256" key="6">
    <source>
        <dbReference type="ARBA" id="ARBA00022840"/>
    </source>
</evidence>